<feature type="domain" description="HD" evidence="1">
    <location>
        <begin position="23"/>
        <end position="127"/>
    </location>
</feature>
<dbReference type="OrthoDB" id="9797344at2"/>
<gene>
    <name evidence="2" type="ORF">C9I94_07435</name>
</gene>
<comment type="caution">
    <text evidence="2">The sequence shown here is derived from an EMBL/GenBank/DDBJ whole genome shotgun (WGS) entry which is preliminary data.</text>
</comment>
<dbReference type="STRING" id="680026.AB733_03520"/>
<evidence type="ECO:0000259" key="1">
    <source>
        <dbReference type="PROSITE" id="PS51831"/>
    </source>
</evidence>
<reference evidence="2 3" key="1">
    <citation type="submission" date="2018-01" db="EMBL/GenBank/DDBJ databases">
        <title>Whole genome sequencing of Histamine producing bacteria.</title>
        <authorList>
            <person name="Butler K."/>
        </authorList>
    </citation>
    <scope>NUCLEOTIDE SEQUENCE [LARGE SCALE GENOMIC DNA]</scope>
    <source>
        <strain evidence="2 3">DSM 24669</strain>
    </source>
</reference>
<accession>A0A0J8VH83</accession>
<sequence>MLAIEKHCLALLESSIATDAAHDKAHILRVVKTAKHLCNIEQADPSIVIPAAWLHDCITVPKNHPDRSKSSVMAADHALTLLAEWQYPEQYYSAIHHAIATHSFSANIPPETLEAKIVQDADRLDALGAIGVSRCLQISGVLGSALYNDDDPFCEQRTPNDKVFTVDHFYTKLFRIAETLHTQAAKDEAQQRVAFMRDYLIQLQREI</sequence>
<evidence type="ECO:0000313" key="3">
    <source>
        <dbReference type="Proteomes" id="UP000240481"/>
    </source>
</evidence>
<dbReference type="Gene3D" id="1.10.3210.50">
    <property type="match status" value="1"/>
</dbReference>
<dbReference type="AlphaFoldDB" id="A0A0J8VH83"/>
<dbReference type="SUPFAM" id="SSF109604">
    <property type="entry name" value="HD-domain/PDEase-like"/>
    <property type="match status" value="1"/>
</dbReference>
<dbReference type="InterPro" id="IPR006674">
    <property type="entry name" value="HD_domain"/>
</dbReference>
<dbReference type="PANTHER" id="PTHR33594">
    <property type="entry name" value="SUPERFAMILY HYDROLASE, PUTATIVE (AFU_ORTHOLOGUE AFUA_1G03035)-RELATED"/>
    <property type="match status" value="1"/>
</dbReference>
<evidence type="ECO:0000313" key="2">
    <source>
        <dbReference type="EMBL" id="PSW25469.1"/>
    </source>
</evidence>
<dbReference type="EMBL" id="PYLZ01000003">
    <property type="protein sequence ID" value="PSW25469.1"/>
    <property type="molecule type" value="Genomic_DNA"/>
</dbReference>
<proteinExistence type="predicted"/>
<keyword evidence="3" id="KW-1185">Reference proteome</keyword>
<name>A0A0J8VH83_9GAMM</name>
<dbReference type="PANTHER" id="PTHR33594:SF1">
    <property type="entry name" value="HD_PDEASE DOMAIN-CONTAINING PROTEIN"/>
    <property type="match status" value="1"/>
</dbReference>
<dbReference type="SMART" id="SM00471">
    <property type="entry name" value="HDc"/>
    <property type="match status" value="1"/>
</dbReference>
<dbReference type="Proteomes" id="UP000240481">
    <property type="component" value="Unassembled WGS sequence"/>
</dbReference>
<dbReference type="Pfam" id="PF01966">
    <property type="entry name" value="HD"/>
    <property type="match status" value="1"/>
</dbReference>
<dbReference type="PROSITE" id="PS51831">
    <property type="entry name" value="HD"/>
    <property type="match status" value="1"/>
</dbReference>
<protein>
    <submittedName>
        <fullName evidence="2">HD domain-containing protein</fullName>
    </submittedName>
</protein>
<dbReference type="InterPro" id="IPR003607">
    <property type="entry name" value="HD/PDEase_dom"/>
</dbReference>
<dbReference type="RefSeq" id="WP_048897510.1">
    <property type="nucleotide sequence ID" value="NZ_AP024853.1"/>
</dbReference>
<organism evidence="2 3">
    <name type="scientific">Photobacterium swingsii</name>
    <dbReference type="NCBI Taxonomy" id="680026"/>
    <lineage>
        <taxon>Bacteria</taxon>
        <taxon>Pseudomonadati</taxon>
        <taxon>Pseudomonadota</taxon>
        <taxon>Gammaproteobacteria</taxon>
        <taxon>Vibrionales</taxon>
        <taxon>Vibrionaceae</taxon>
        <taxon>Photobacterium</taxon>
    </lineage>
</organism>
<dbReference type="CDD" id="cd00077">
    <property type="entry name" value="HDc"/>
    <property type="match status" value="1"/>
</dbReference>